<evidence type="ECO:0000313" key="1">
    <source>
        <dbReference type="EMBL" id="SCA56869.1"/>
    </source>
</evidence>
<accession>A0A1C3RHW4</accession>
<name>A0A1C3RHW4_9PROT</name>
<dbReference type="Proteomes" id="UP000231658">
    <property type="component" value="Unassembled WGS sequence"/>
</dbReference>
<protein>
    <submittedName>
        <fullName evidence="1">Uncharacterized protein</fullName>
    </submittedName>
</protein>
<reference evidence="1 2" key="1">
    <citation type="submission" date="2016-07" db="EMBL/GenBank/DDBJ databases">
        <authorList>
            <person name="Lefevre C.T."/>
        </authorList>
    </citation>
    <scope>NUCLEOTIDE SEQUENCE [LARGE SCALE GENOMIC DNA]</scope>
    <source>
        <strain evidence="1">PR1</strain>
    </source>
</reference>
<dbReference type="AlphaFoldDB" id="A0A1C3RHW4"/>
<evidence type="ECO:0000313" key="2">
    <source>
        <dbReference type="Proteomes" id="UP000231658"/>
    </source>
</evidence>
<organism evidence="1 2">
    <name type="scientific">Candidatus Terasakiella magnetica</name>
    <dbReference type="NCBI Taxonomy" id="1867952"/>
    <lineage>
        <taxon>Bacteria</taxon>
        <taxon>Pseudomonadati</taxon>
        <taxon>Pseudomonadota</taxon>
        <taxon>Alphaproteobacteria</taxon>
        <taxon>Rhodospirillales</taxon>
        <taxon>Terasakiellaceae</taxon>
        <taxon>Terasakiella</taxon>
    </lineage>
</organism>
<gene>
    <name evidence="1" type="ORF">MTBPR1_30239</name>
</gene>
<sequence>MSDTCKFHPLYFHLTLIILLGDKNAFSFYAYERDETTGSGFRFLPDFFYCFRNGIFST</sequence>
<keyword evidence="2" id="KW-1185">Reference proteome</keyword>
<proteinExistence type="predicted"/>
<dbReference type="EMBL" id="FLYE01000023">
    <property type="protein sequence ID" value="SCA56869.1"/>
    <property type="molecule type" value="Genomic_DNA"/>
</dbReference>